<gene>
    <name evidence="1" type="ORF">M9H77_17836</name>
</gene>
<protein>
    <submittedName>
        <fullName evidence="1">Uncharacterized protein</fullName>
    </submittedName>
</protein>
<keyword evidence="2" id="KW-1185">Reference proteome</keyword>
<proteinExistence type="predicted"/>
<evidence type="ECO:0000313" key="1">
    <source>
        <dbReference type="EMBL" id="KAI5667983.1"/>
    </source>
</evidence>
<evidence type="ECO:0000313" key="2">
    <source>
        <dbReference type="Proteomes" id="UP001060085"/>
    </source>
</evidence>
<organism evidence="1 2">
    <name type="scientific">Catharanthus roseus</name>
    <name type="common">Madagascar periwinkle</name>
    <name type="synonym">Vinca rosea</name>
    <dbReference type="NCBI Taxonomy" id="4058"/>
    <lineage>
        <taxon>Eukaryota</taxon>
        <taxon>Viridiplantae</taxon>
        <taxon>Streptophyta</taxon>
        <taxon>Embryophyta</taxon>
        <taxon>Tracheophyta</taxon>
        <taxon>Spermatophyta</taxon>
        <taxon>Magnoliopsida</taxon>
        <taxon>eudicotyledons</taxon>
        <taxon>Gunneridae</taxon>
        <taxon>Pentapetalae</taxon>
        <taxon>asterids</taxon>
        <taxon>lamiids</taxon>
        <taxon>Gentianales</taxon>
        <taxon>Apocynaceae</taxon>
        <taxon>Rauvolfioideae</taxon>
        <taxon>Vinceae</taxon>
        <taxon>Catharanthinae</taxon>
        <taxon>Catharanthus</taxon>
    </lineage>
</organism>
<name>A0ACC0B5R2_CATRO</name>
<reference evidence="2" key="1">
    <citation type="journal article" date="2023" name="Nat. Plants">
        <title>Single-cell RNA sequencing provides a high-resolution roadmap for understanding the multicellular compartmentation of specialized metabolism.</title>
        <authorList>
            <person name="Sun S."/>
            <person name="Shen X."/>
            <person name="Li Y."/>
            <person name="Li Y."/>
            <person name="Wang S."/>
            <person name="Li R."/>
            <person name="Zhang H."/>
            <person name="Shen G."/>
            <person name="Guo B."/>
            <person name="Wei J."/>
            <person name="Xu J."/>
            <person name="St-Pierre B."/>
            <person name="Chen S."/>
            <person name="Sun C."/>
        </authorList>
    </citation>
    <scope>NUCLEOTIDE SEQUENCE [LARGE SCALE GENOMIC DNA]</scope>
</reference>
<accession>A0ACC0B5R2</accession>
<dbReference type="Proteomes" id="UP001060085">
    <property type="component" value="Linkage Group LG04"/>
</dbReference>
<dbReference type="EMBL" id="CM044704">
    <property type="protein sequence ID" value="KAI5667983.1"/>
    <property type="molecule type" value="Genomic_DNA"/>
</dbReference>
<comment type="caution">
    <text evidence="1">The sequence shown here is derived from an EMBL/GenBank/DDBJ whole genome shotgun (WGS) entry which is preliminary data.</text>
</comment>
<sequence length="224" mass="25009">MVKTSQGLCKEIFQVQTAERLDWKYMFYYLMMSWTEAHNPNRMSFFNARCWAGQAGNNPTSSCVLPSKIDHPVSLFLIVFGIRISLFPLFYTEIDRPVLWIEEESTSPKPPRLLSRLKGIVEFCGSGTELQNVRENISDENIAVILLNALPKSFNGRNLLSNTGRTGLAIAQFLLVSSPGDLAIGLFKESSSFLFLYSCQFSVNSSVAAAFSRHSWLTACTGGL</sequence>